<accession>A0A4Y8IT52</accession>
<dbReference type="InterPro" id="IPR023193">
    <property type="entry name" value="EPSP_synthase_CS"/>
</dbReference>
<feature type="binding site" evidence="8">
    <location>
        <position position="24"/>
    </location>
    <ligand>
        <name>3-phosphoshikimate</name>
        <dbReference type="ChEBI" id="CHEBI:145989"/>
    </ligand>
</feature>
<keyword evidence="4 8" id="KW-0028">Amino-acid biosynthesis</keyword>
<dbReference type="CDD" id="cd01556">
    <property type="entry name" value="EPSP_synthase"/>
    <property type="match status" value="1"/>
</dbReference>
<feature type="binding site" evidence="8">
    <location>
        <position position="337"/>
    </location>
    <ligand>
        <name>3-phosphoshikimate</name>
        <dbReference type="ChEBI" id="CHEBI:145989"/>
    </ligand>
</feature>
<comment type="pathway">
    <text evidence="1 8">Metabolic intermediate biosynthesis; chorismate biosynthesis; chorismate from D-erythrose 4-phosphate and phosphoenolpyruvate: step 6/7.</text>
</comment>
<keyword evidence="11" id="KW-1185">Reference proteome</keyword>
<dbReference type="InterPro" id="IPR013792">
    <property type="entry name" value="RNA3'P_cycl/enolpyr_Trfase_a/b"/>
</dbReference>
<evidence type="ECO:0000256" key="3">
    <source>
        <dbReference type="ARBA" id="ARBA00022490"/>
    </source>
</evidence>
<feature type="binding site" evidence="8">
    <location>
        <position position="20"/>
    </location>
    <ligand>
        <name>3-phosphoshikimate</name>
        <dbReference type="ChEBI" id="CHEBI:145989"/>
    </ligand>
</feature>
<feature type="binding site" evidence="8">
    <location>
        <position position="310"/>
    </location>
    <ligand>
        <name>3-phosphoshikimate</name>
        <dbReference type="ChEBI" id="CHEBI:145989"/>
    </ligand>
</feature>
<reference evidence="10 11" key="1">
    <citation type="submission" date="2019-03" db="EMBL/GenBank/DDBJ databases">
        <authorList>
            <person name="He R.-H."/>
        </authorList>
    </citation>
    <scope>NUCLEOTIDE SEQUENCE [LARGE SCALE GENOMIC DNA]</scope>
    <source>
        <strain evidence="11">SH 714</strain>
    </source>
</reference>
<keyword evidence="6 8" id="KW-0057">Aromatic amino acid biosynthesis</keyword>
<proteinExistence type="inferred from homology"/>
<evidence type="ECO:0000256" key="7">
    <source>
        <dbReference type="ARBA" id="ARBA00044633"/>
    </source>
</evidence>
<dbReference type="HAMAP" id="MF_00210">
    <property type="entry name" value="EPSP_synth"/>
    <property type="match status" value="1"/>
</dbReference>
<evidence type="ECO:0000313" key="11">
    <source>
        <dbReference type="Proteomes" id="UP000297975"/>
    </source>
</evidence>
<dbReference type="PANTHER" id="PTHR21090:SF5">
    <property type="entry name" value="PENTAFUNCTIONAL AROM POLYPEPTIDE"/>
    <property type="match status" value="1"/>
</dbReference>
<dbReference type="GO" id="GO:0005737">
    <property type="term" value="C:cytoplasm"/>
    <property type="evidence" value="ECO:0007669"/>
    <property type="project" value="UniProtKB-SubCell"/>
</dbReference>
<feature type="binding site" evidence="8">
    <location>
        <position position="341"/>
    </location>
    <ligand>
        <name>phosphoenolpyruvate</name>
        <dbReference type="ChEBI" id="CHEBI:58702"/>
    </ligand>
</feature>
<dbReference type="GO" id="GO:0008652">
    <property type="term" value="P:amino acid biosynthetic process"/>
    <property type="evidence" value="ECO:0007669"/>
    <property type="project" value="UniProtKB-KW"/>
</dbReference>
<comment type="similarity">
    <text evidence="2 8">Belongs to the EPSP synthase family.</text>
</comment>
<dbReference type="PIRSF" id="PIRSF000505">
    <property type="entry name" value="EPSPS"/>
    <property type="match status" value="1"/>
</dbReference>
<dbReference type="GO" id="GO:0009423">
    <property type="term" value="P:chorismate biosynthetic process"/>
    <property type="evidence" value="ECO:0007669"/>
    <property type="project" value="UniProtKB-UniRule"/>
</dbReference>
<feature type="active site" description="Proton acceptor" evidence="8">
    <location>
        <position position="310"/>
    </location>
</feature>
<feature type="domain" description="Enolpyruvate transferase" evidence="9">
    <location>
        <begin position="6"/>
        <end position="418"/>
    </location>
</feature>
<dbReference type="SUPFAM" id="SSF55205">
    <property type="entry name" value="EPT/RTPC-like"/>
    <property type="match status" value="1"/>
</dbReference>
<dbReference type="UniPathway" id="UPA00053">
    <property type="reaction ID" value="UER00089"/>
</dbReference>
<dbReference type="EC" id="2.5.1.19" evidence="8"/>
<organism evidence="10 11">
    <name type="scientific">Filobacillus milosensis</name>
    <dbReference type="NCBI Taxonomy" id="94137"/>
    <lineage>
        <taxon>Bacteria</taxon>
        <taxon>Bacillati</taxon>
        <taxon>Bacillota</taxon>
        <taxon>Bacilli</taxon>
        <taxon>Bacillales</taxon>
        <taxon>Bacillaceae</taxon>
        <taxon>Filobacillus</taxon>
    </lineage>
</organism>
<feature type="binding site" evidence="8">
    <location>
        <position position="19"/>
    </location>
    <ligand>
        <name>3-phosphoshikimate</name>
        <dbReference type="ChEBI" id="CHEBI:145989"/>
    </ligand>
</feature>
<dbReference type="NCBIfam" id="TIGR01356">
    <property type="entry name" value="aroA"/>
    <property type="match status" value="1"/>
</dbReference>
<dbReference type="Pfam" id="PF00275">
    <property type="entry name" value="EPSP_synthase"/>
    <property type="match status" value="1"/>
</dbReference>
<feature type="binding site" evidence="8">
    <location>
        <position position="164"/>
    </location>
    <ligand>
        <name>3-phosphoshikimate</name>
        <dbReference type="ChEBI" id="CHEBI:145989"/>
    </ligand>
</feature>
<keyword evidence="5 8" id="KW-0808">Transferase</keyword>
<dbReference type="InterPro" id="IPR001986">
    <property type="entry name" value="Enolpyruvate_Tfrase_dom"/>
</dbReference>
<dbReference type="Proteomes" id="UP000297975">
    <property type="component" value="Unassembled WGS sequence"/>
</dbReference>
<comment type="caution">
    <text evidence="8">Lacks conserved residue(s) required for the propagation of feature annotation.</text>
</comment>
<comment type="subunit">
    <text evidence="8">Monomer.</text>
</comment>
<dbReference type="Gene3D" id="3.65.10.10">
    <property type="entry name" value="Enolpyruvate transferase domain"/>
    <property type="match status" value="2"/>
</dbReference>
<evidence type="ECO:0000256" key="5">
    <source>
        <dbReference type="ARBA" id="ARBA00022679"/>
    </source>
</evidence>
<comment type="catalytic activity">
    <reaction evidence="7">
        <text>3-phosphoshikimate + phosphoenolpyruvate = 5-O-(1-carboxyvinyl)-3-phosphoshikimate + phosphate</text>
        <dbReference type="Rhea" id="RHEA:21256"/>
        <dbReference type="ChEBI" id="CHEBI:43474"/>
        <dbReference type="ChEBI" id="CHEBI:57701"/>
        <dbReference type="ChEBI" id="CHEBI:58702"/>
        <dbReference type="ChEBI" id="CHEBI:145989"/>
        <dbReference type="EC" id="2.5.1.19"/>
    </reaction>
    <physiologicalReaction direction="left-to-right" evidence="7">
        <dbReference type="Rhea" id="RHEA:21257"/>
    </physiologicalReaction>
</comment>
<dbReference type="InterPro" id="IPR036968">
    <property type="entry name" value="Enolpyruvate_Tfrase_sf"/>
</dbReference>
<evidence type="ECO:0000256" key="4">
    <source>
        <dbReference type="ARBA" id="ARBA00022605"/>
    </source>
</evidence>
<dbReference type="PROSITE" id="PS00104">
    <property type="entry name" value="EPSP_SYNTHASE_1"/>
    <property type="match status" value="1"/>
</dbReference>
<feature type="binding site" evidence="8">
    <location>
        <position position="19"/>
    </location>
    <ligand>
        <name>phosphoenolpyruvate</name>
        <dbReference type="ChEBI" id="CHEBI:58702"/>
    </ligand>
</feature>
<dbReference type="FunFam" id="3.65.10.10:FF:000005">
    <property type="entry name" value="3-phosphoshikimate 1-carboxyvinyltransferase"/>
    <property type="match status" value="1"/>
</dbReference>
<gene>
    <name evidence="8 10" type="primary">aroA</name>
    <name evidence="10" type="ORF">E3U55_03920</name>
</gene>
<dbReference type="EMBL" id="SOPW01000003">
    <property type="protein sequence ID" value="TFB24100.1"/>
    <property type="molecule type" value="Genomic_DNA"/>
</dbReference>
<dbReference type="GO" id="GO:0003866">
    <property type="term" value="F:3-phosphoshikimate 1-carboxyvinyltransferase activity"/>
    <property type="evidence" value="ECO:0007669"/>
    <property type="project" value="UniProtKB-UniRule"/>
</dbReference>
<keyword evidence="3 8" id="KW-0963">Cytoplasm</keyword>
<evidence type="ECO:0000256" key="2">
    <source>
        <dbReference type="ARBA" id="ARBA00009948"/>
    </source>
</evidence>
<evidence type="ECO:0000313" key="10">
    <source>
        <dbReference type="EMBL" id="TFB24100.1"/>
    </source>
</evidence>
<dbReference type="InterPro" id="IPR006264">
    <property type="entry name" value="EPSP_synthase"/>
</dbReference>
<evidence type="ECO:0000256" key="6">
    <source>
        <dbReference type="ARBA" id="ARBA00023141"/>
    </source>
</evidence>
<evidence type="ECO:0000256" key="1">
    <source>
        <dbReference type="ARBA" id="ARBA00004811"/>
    </source>
</evidence>
<dbReference type="PANTHER" id="PTHR21090">
    <property type="entry name" value="AROM/DEHYDROQUINATE SYNTHASE"/>
    <property type="match status" value="1"/>
</dbReference>
<evidence type="ECO:0000256" key="8">
    <source>
        <dbReference type="HAMAP-Rule" id="MF_00210"/>
    </source>
</evidence>
<comment type="function">
    <text evidence="8">Catalyzes the transfer of the enolpyruvyl moiety of phosphoenolpyruvate (PEP) to the 5-hydroxyl of shikimate-3-phosphate (S3P) to produce enolpyruvyl shikimate-3-phosphate and inorganic phosphate.</text>
</comment>
<sequence>MIKTINQGLTGKIKVPGDKSISHRSIMLGALADGDTYITNFLDSEDCMRTVEAFKALGSDIKVAGSIVEIKGKGVKELKKPSGPLNMGNSGTTARLLSGILSGLPFNATIIGDDSLSNRPMDRIIEPLNQMGATIESKNNRLPMTIHGDQLHPIEYKLPIDSAQVKSAVLLAGLLTSGHTTVIENNETRDHTERMLPLFGGKVNRENKRISIKGNQHLHGAKIKIPGDISSASFWIAGAVITPGSDITISDVGLNPTRIGFINVLKRMNANISMKVTRYEGDEPIGNIHVQYSQLQSTTIEEQEVASFIDEVPLLALVATQINGSVKIEHIEELKYKESNRIQTTVQALNALNVNAKEIENGILIEGQSKLIGNEIQTYGDHRIAMMACVASFISEGDIILDDTDCINISYPNFLDELHRINNNL</sequence>
<feature type="binding site" evidence="8">
    <location>
        <position position="162"/>
    </location>
    <ligand>
        <name>3-phosphoshikimate</name>
        <dbReference type="ChEBI" id="CHEBI:145989"/>
    </ligand>
</feature>
<dbReference type="AlphaFoldDB" id="A0A4Y8IT52"/>
<evidence type="ECO:0000259" key="9">
    <source>
        <dbReference type="Pfam" id="PF00275"/>
    </source>
</evidence>
<feature type="binding site" evidence="8">
    <location>
        <position position="119"/>
    </location>
    <ligand>
        <name>phosphoenolpyruvate</name>
        <dbReference type="ChEBI" id="CHEBI:58702"/>
    </ligand>
</feature>
<protein>
    <recommendedName>
        <fullName evidence="8">3-phosphoshikimate 1-carboxyvinyltransferase</fullName>
        <ecNumber evidence="8">2.5.1.19</ecNumber>
    </recommendedName>
    <alternativeName>
        <fullName evidence="8">5-enolpyruvylshikimate-3-phosphate synthase</fullName>
        <shortName evidence="8">EPSP synthase</shortName>
        <shortName evidence="8">EPSPS</shortName>
    </alternativeName>
</protein>
<dbReference type="GO" id="GO:0009073">
    <property type="term" value="P:aromatic amino acid family biosynthetic process"/>
    <property type="evidence" value="ECO:0007669"/>
    <property type="project" value="UniProtKB-KW"/>
</dbReference>
<feature type="binding site" evidence="8">
    <location>
        <position position="383"/>
    </location>
    <ligand>
        <name>phosphoenolpyruvate</name>
        <dbReference type="ChEBI" id="CHEBI:58702"/>
    </ligand>
</feature>
<feature type="binding site" evidence="8">
    <location>
        <position position="164"/>
    </location>
    <ligand>
        <name>phosphoenolpyruvate</name>
        <dbReference type="ChEBI" id="CHEBI:58702"/>
    </ligand>
</feature>
<feature type="binding site" evidence="8">
    <location>
        <position position="91"/>
    </location>
    <ligand>
        <name>phosphoenolpyruvate</name>
        <dbReference type="ChEBI" id="CHEBI:58702"/>
    </ligand>
</feature>
<comment type="subcellular location">
    <subcellularLocation>
        <location evidence="8">Cytoplasm</location>
    </subcellularLocation>
</comment>
<name>A0A4Y8IT52_9BACI</name>
<comment type="caution">
    <text evidence="10">The sequence shown here is derived from an EMBL/GenBank/DDBJ whole genome shotgun (WGS) entry which is preliminary data.</text>
</comment>
<dbReference type="OrthoDB" id="9809920at2"/>